<dbReference type="AlphaFoldDB" id="A0A699IH99"/>
<feature type="domain" description="GAG-pre-integrase" evidence="1">
    <location>
        <begin position="150"/>
        <end position="191"/>
    </location>
</feature>
<reference evidence="2" key="1">
    <citation type="journal article" date="2019" name="Sci. Rep.">
        <title>Draft genome of Tanacetum cinerariifolium, the natural source of mosquito coil.</title>
        <authorList>
            <person name="Yamashiro T."/>
            <person name="Shiraishi A."/>
            <person name="Satake H."/>
            <person name="Nakayama K."/>
        </authorList>
    </citation>
    <scope>NUCLEOTIDE SEQUENCE</scope>
</reference>
<dbReference type="SUPFAM" id="SSF56672">
    <property type="entry name" value="DNA/RNA polymerases"/>
    <property type="match status" value="1"/>
</dbReference>
<sequence>MAPAQKMILPHAFSTMTVKDPSWNMDTSASSHLTSHTRTLCNTLNKRLYPSVRVGDGTNILVTNTGHSILPTLNCPLHLHNVLVTLNIIKNLICVCQFTRDNKCTVEFDEFGFSVKDFLTRHILLRCDRSCDLYPVTKSSYTPSALLSISPTTWHQRLGHPGDEVLQSLVSYNYISCNKAKSSRICHACHLDISYAIQQVCLYMHDPREPHLEALKRILRYVHSTLGFGLQPYASSTTSLIAYSDVDWAARPVTRRSTSGYYVFLGNNLVSWSSKRQHTLSRSSAEVEYRCVANAVTKTAWLRNLLIELHTPLLTTTLVYCDNVSAIYMSANPVQHQRMKHIEIDIHFVRDMVSKGQ</sequence>
<gene>
    <name evidence="2" type="ORF">Tci_520727</name>
</gene>
<comment type="caution">
    <text evidence="2">The sequence shown here is derived from an EMBL/GenBank/DDBJ whole genome shotgun (WGS) entry which is preliminary data.</text>
</comment>
<organism evidence="2">
    <name type="scientific">Tanacetum cinerariifolium</name>
    <name type="common">Dalmatian daisy</name>
    <name type="synonym">Chrysanthemum cinerariifolium</name>
    <dbReference type="NCBI Taxonomy" id="118510"/>
    <lineage>
        <taxon>Eukaryota</taxon>
        <taxon>Viridiplantae</taxon>
        <taxon>Streptophyta</taxon>
        <taxon>Embryophyta</taxon>
        <taxon>Tracheophyta</taxon>
        <taxon>Spermatophyta</taxon>
        <taxon>Magnoliopsida</taxon>
        <taxon>eudicotyledons</taxon>
        <taxon>Gunneridae</taxon>
        <taxon>Pentapetalae</taxon>
        <taxon>asterids</taxon>
        <taxon>campanulids</taxon>
        <taxon>Asterales</taxon>
        <taxon>Asteraceae</taxon>
        <taxon>Asteroideae</taxon>
        <taxon>Anthemideae</taxon>
        <taxon>Anthemidinae</taxon>
        <taxon>Tanacetum</taxon>
    </lineage>
</organism>
<evidence type="ECO:0000259" key="1">
    <source>
        <dbReference type="Pfam" id="PF13976"/>
    </source>
</evidence>
<evidence type="ECO:0000313" key="2">
    <source>
        <dbReference type="EMBL" id="GEZ48754.1"/>
    </source>
</evidence>
<dbReference type="PANTHER" id="PTHR11439:SF524">
    <property type="entry name" value="RNA-DIRECTED DNA POLYMERASE, PROTEIN KINASE RLK-PELLE-DLSV FAMILY"/>
    <property type="match status" value="1"/>
</dbReference>
<dbReference type="EMBL" id="BKCJ010284900">
    <property type="protein sequence ID" value="GEZ48754.1"/>
    <property type="molecule type" value="Genomic_DNA"/>
</dbReference>
<accession>A0A699IH99</accession>
<protein>
    <submittedName>
        <fullName evidence="2">Ribonuclease H-like domain-containing protein</fullName>
    </submittedName>
</protein>
<feature type="non-terminal residue" evidence="2">
    <location>
        <position position="357"/>
    </location>
</feature>
<dbReference type="CDD" id="cd09272">
    <property type="entry name" value="RNase_HI_RT_Ty1"/>
    <property type="match status" value="1"/>
</dbReference>
<dbReference type="InterPro" id="IPR025724">
    <property type="entry name" value="GAG-pre-integrase_dom"/>
</dbReference>
<dbReference type="Pfam" id="PF13976">
    <property type="entry name" value="gag_pre-integrs"/>
    <property type="match status" value="1"/>
</dbReference>
<dbReference type="PANTHER" id="PTHR11439">
    <property type="entry name" value="GAG-POL-RELATED RETROTRANSPOSON"/>
    <property type="match status" value="1"/>
</dbReference>
<name>A0A699IH99_TANCI</name>
<dbReference type="InterPro" id="IPR043502">
    <property type="entry name" value="DNA/RNA_pol_sf"/>
</dbReference>
<proteinExistence type="predicted"/>